<feature type="compositionally biased region" description="Basic and acidic residues" evidence="1">
    <location>
        <begin position="1"/>
        <end position="23"/>
    </location>
</feature>
<keyword evidence="3" id="KW-1185">Reference proteome</keyword>
<dbReference type="Proteomes" id="UP001185737">
    <property type="component" value="Unassembled WGS sequence"/>
</dbReference>
<reference evidence="2 3" key="1">
    <citation type="submission" date="2023-10" db="EMBL/GenBank/DDBJ databases">
        <title>Development of a sustainable strategy for remediation of hydrocarbon-contaminated territories based on the waste exchange concept.</title>
        <authorList>
            <person name="Krivoruchko A."/>
        </authorList>
    </citation>
    <scope>NUCLEOTIDE SEQUENCE [LARGE SCALE GENOMIC DNA]</scope>
    <source>
        <strain evidence="2 3">IEGM 60</strain>
    </source>
</reference>
<name>A0ABU4C6M3_RHOJO</name>
<protein>
    <submittedName>
        <fullName evidence="2">Uncharacterized protein</fullName>
    </submittedName>
</protein>
<evidence type="ECO:0000313" key="3">
    <source>
        <dbReference type="Proteomes" id="UP001185737"/>
    </source>
</evidence>
<accession>A0ABU4C6M3</accession>
<evidence type="ECO:0000256" key="1">
    <source>
        <dbReference type="SAM" id="MobiDB-lite"/>
    </source>
</evidence>
<comment type="caution">
    <text evidence="2">The sequence shown here is derived from an EMBL/GenBank/DDBJ whole genome shotgun (WGS) entry which is preliminary data.</text>
</comment>
<evidence type="ECO:0000313" key="2">
    <source>
        <dbReference type="EMBL" id="MDV6279185.1"/>
    </source>
</evidence>
<feature type="region of interest" description="Disordered" evidence="1">
    <location>
        <begin position="1"/>
        <end position="30"/>
    </location>
</feature>
<organism evidence="2 3">
    <name type="scientific">Rhodococcus jostii</name>
    <dbReference type="NCBI Taxonomy" id="132919"/>
    <lineage>
        <taxon>Bacteria</taxon>
        <taxon>Bacillati</taxon>
        <taxon>Actinomycetota</taxon>
        <taxon>Actinomycetes</taxon>
        <taxon>Mycobacteriales</taxon>
        <taxon>Nocardiaceae</taxon>
        <taxon>Rhodococcus</taxon>
    </lineage>
</organism>
<sequence length="98" mass="10332">MAIAGHDRTESADSLQRLHREGITVEGSPAEWDPATYLQAGQALAGLLSPGEVSAVYYANLIERRHGYIDRADDLVSADQLGCSPMASDDAGLGSSTN</sequence>
<dbReference type="EMBL" id="JAWLKA010000001">
    <property type="protein sequence ID" value="MDV6279185.1"/>
    <property type="molecule type" value="Genomic_DNA"/>
</dbReference>
<gene>
    <name evidence="2" type="ORF">R3Q59_01470</name>
</gene>
<proteinExistence type="predicted"/>
<dbReference type="RefSeq" id="WP_317567358.1">
    <property type="nucleotide sequence ID" value="NZ_JAWLKA010000001.1"/>
</dbReference>